<reference evidence="1 2" key="1">
    <citation type="submission" date="2012-05" db="EMBL/GenBank/DDBJ databases">
        <title>Recombination and specialization in a pathogen metapopulation.</title>
        <authorList>
            <person name="Gardiner A."/>
            <person name="Kemen E."/>
            <person name="Schultz-Larsen T."/>
            <person name="MacLean D."/>
            <person name="Van Oosterhout C."/>
            <person name="Jones J.D.G."/>
        </authorList>
    </citation>
    <scope>NUCLEOTIDE SEQUENCE [LARGE SCALE GENOMIC DNA]</scope>
    <source>
        <strain evidence="1 2">Ac Nc2</strain>
    </source>
</reference>
<gene>
    <name evidence="1" type="ORF">BN9_108220</name>
</gene>
<sequence>MRLKGGGSPQVQGVQCHSLPNVQNVSCWSSVPFIIVISALPDHPLMEYQYTFPCSDSPNALKALHHGNLDLIKVAPLHQKWWLSLNALLDRFRFPTHTSEMLLTAFTLESITLNRRRIFFIFVCV</sequence>
<dbReference type="Proteomes" id="UP000053237">
    <property type="component" value="Unassembled WGS sequence"/>
</dbReference>
<comment type="caution">
    <text evidence="1">The sequence shown here is derived from an EMBL/GenBank/DDBJ whole genome shotgun (WGS) entry which is preliminary data.</text>
</comment>
<evidence type="ECO:0000313" key="1">
    <source>
        <dbReference type="EMBL" id="CCI49487.1"/>
    </source>
</evidence>
<protein>
    <submittedName>
        <fullName evidence="1">Uncharacterized protein</fullName>
    </submittedName>
</protein>
<dbReference type="EMBL" id="CAIX01000303">
    <property type="protein sequence ID" value="CCI49487.1"/>
    <property type="molecule type" value="Genomic_DNA"/>
</dbReference>
<dbReference type="InParanoid" id="A0A024GS07"/>
<evidence type="ECO:0000313" key="2">
    <source>
        <dbReference type="Proteomes" id="UP000053237"/>
    </source>
</evidence>
<keyword evidence="2" id="KW-1185">Reference proteome</keyword>
<accession>A0A024GS07</accession>
<proteinExistence type="predicted"/>
<organism evidence="1 2">
    <name type="scientific">Albugo candida</name>
    <dbReference type="NCBI Taxonomy" id="65357"/>
    <lineage>
        <taxon>Eukaryota</taxon>
        <taxon>Sar</taxon>
        <taxon>Stramenopiles</taxon>
        <taxon>Oomycota</taxon>
        <taxon>Peronosporomycetes</taxon>
        <taxon>Albuginales</taxon>
        <taxon>Albuginaceae</taxon>
        <taxon>Albugo</taxon>
    </lineage>
</organism>
<dbReference type="AlphaFoldDB" id="A0A024GS07"/>
<name>A0A024GS07_9STRA</name>